<evidence type="ECO:0000256" key="3">
    <source>
        <dbReference type="ARBA" id="ARBA00022833"/>
    </source>
</evidence>
<dbReference type="InterPro" id="IPR000315">
    <property type="entry name" value="Znf_B-box"/>
</dbReference>
<dbReference type="Proteomes" id="UP000230069">
    <property type="component" value="Unassembled WGS sequence"/>
</dbReference>
<feature type="region of interest" description="Disordered" evidence="4">
    <location>
        <begin position="86"/>
        <end position="149"/>
    </location>
</feature>
<dbReference type="PANTHER" id="PTHR31717:SF60">
    <property type="entry name" value="B-BOX TYPE ZINC FINGER FAMILY PROTEIN"/>
    <property type="match status" value="1"/>
</dbReference>
<gene>
    <name evidence="6" type="ORF">AQUCO_01600219v1</name>
</gene>
<dbReference type="PANTHER" id="PTHR31717">
    <property type="entry name" value="ZINC FINGER PROTEIN CONSTANS-LIKE 10"/>
    <property type="match status" value="1"/>
</dbReference>
<dbReference type="InterPro" id="IPR049808">
    <property type="entry name" value="CONSTANS-like_Bbox1"/>
</dbReference>
<evidence type="ECO:0000256" key="4">
    <source>
        <dbReference type="SAM" id="MobiDB-lite"/>
    </source>
</evidence>
<dbReference type="GO" id="GO:0008270">
    <property type="term" value="F:zinc ion binding"/>
    <property type="evidence" value="ECO:0007669"/>
    <property type="project" value="UniProtKB-KW"/>
</dbReference>
<dbReference type="EMBL" id="KZ305033">
    <property type="protein sequence ID" value="PIA45825.1"/>
    <property type="molecule type" value="Genomic_DNA"/>
</dbReference>
<reference evidence="6 7" key="1">
    <citation type="submission" date="2017-09" db="EMBL/GenBank/DDBJ databases">
        <title>WGS assembly of Aquilegia coerulea Goldsmith.</title>
        <authorList>
            <person name="Hodges S."/>
            <person name="Kramer E."/>
            <person name="Nordborg M."/>
            <person name="Tomkins J."/>
            <person name="Borevitz J."/>
            <person name="Derieg N."/>
            <person name="Yan J."/>
            <person name="Mihaltcheva S."/>
            <person name="Hayes R.D."/>
            <person name="Rokhsar D."/>
        </authorList>
    </citation>
    <scope>NUCLEOTIDE SEQUENCE [LARGE SCALE GENOMIC DNA]</scope>
    <source>
        <strain evidence="7">cv. Goldsmith</strain>
    </source>
</reference>
<name>A0A2G5DQM0_AQUCA</name>
<keyword evidence="1" id="KW-0479">Metal-binding</keyword>
<evidence type="ECO:0000256" key="2">
    <source>
        <dbReference type="ARBA" id="ARBA00022771"/>
    </source>
</evidence>
<dbReference type="CDD" id="cd19821">
    <property type="entry name" value="Bbox1_BBX-like"/>
    <property type="match status" value="1"/>
</dbReference>
<dbReference type="AlphaFoldDB" id="A0A2G5DQM0"/>
<keyword evidence="2" id="KW-0863">Zinc-finger</keyword>
<evidence type="ECO:0000313" key="7">
    <source>
        <dbReference type="Proteomes" id="UP000230069"/>
    </source>
</evidence>
<organism evidence="6 7">
    <name type="scientific">Aquilegia coerulea</name>
    <name type="common">Rocky mountain columbine</name>
    <dbReference type="NCBI Taxonomy" id="218851"/>
    <lineage>
        <taxon>Eukaryota</taxon>
        <taxon>Viridiplantae</taxon>
        <taxon>Streptophyta</taxon>
        <taxon>Embryophyta</taxon>
        <taxon>Tracheophyta</taxon>
        <taxon>Spermatophyta</taxon>
        <taxon>Magnoliopsida</taxon>
        <taxon>Ranunculales</taxon>
        <taxon>Ranunculaceae</taxon>
        <taxon>Thalictroideae</taxon>
        <taxon>Aquilegia</taxon>
    </lineage>
</organism>
<keyword evidence="3" id="KW-0862">Zinc</keyword>
<feature type="compositionally biased region" description="Acidic residues" evidence="4">
    <location>
        <begin position="92"/>
        <end position="118"/>
    </location>
</feature>
<dbReference type="SMART" id="SM00336">
    <property type="entry name" value="BBOX"/>
    <property type="match status" value="1"/>
</dbReference>
<proteinExistence type="predicted"/>
<dbReference type="InParanoid" id="A0A2G5DQM0"/>
<feature type="domain" description="B box-type" evidence="5">
    <location>
        <begin position="1"/>
        <end position="47"/>
    </location>
</feature>
<evidence type="ECO:0000256" key="1">
    <source>
        <dbReference type="ARBA" id="ARBA00022723"/>
    </source>
</evidence>
<feature type="compositionally biased region" description="Low complexity" evidence="4">
    <location>
        <begin position="126"/>
        <end position="147"/>
    </location>
</feature>
<dbReference type="Pfam" id="PF00643">
    <property type="entry name" value="zf-B_box"/>
    <property type="match status" value="1"/>
</dbReference>
<accession>A0A2G5DQM0</accession>
<keyword evidence="7" id="KW-1185">Reference proteome</keyword>
<protein>
    <recommendedName>
        <fullName evidence="5">B box-type domain-containing protein</fullName>
    </recommendedName>
</protein>
<sequence length="228" mass="25900">MLKKECELCSLPAKTYCESDEASLCWNCDWKIHSANFLVAKHERSLLCHICSFPTQWKSSGSKLGSTLSICEKCVKNNCKRRSLVVHQQQQDESEGDNEDTTDDEEEDSEDEEDEDADNQVVPWNSTDQTSSSSCSNSEKSSSIKPVSMKRIREHEEDLDNQDYKCCSSSSSGNKEEEVTSLDCLRPLKQRKIDEEELILSGVNESESESDLLVQSLKKFHQKMLLVQ</sequence>
<dbReference type="STRING" id="218851.A0A2G5DQM0"/>
<dbReference type="OrthoDB" id="153872at2759"/>
<evidence type="ECO:0000259" key="5">
    <source>
        <dbReference type="SMART" id="SM00336"/>
    </source>
</evidence>
<evidence type="ECO:0000313" key="6">
    <source>
        <dbReference type="EMBL" id="PIA45825.1"/>
    </source>
</evidence>